<evidence type="ECO:0000256" key="2">
    <source>
        <dbReference type="ARBA" id="ARBA00034247"/>
    </source>
</evidence>
<evidence type="ECO:0000313" key="5">
    <source>
        <dbReference type="EMBL" id="MCJ2187935.1"/>
    </source>
</evidence>
<gene>
    <name evidence="5" type="ORF">MTR66_14055</name>
</gene>
<dbReference type="InterPro" id="IPR000160">
    <property type="entry name" value="GGDEF_dom"/>
</dbReference>
<keyword evidence="3" id="KW-1133">Transmembrane helix</keyword>
<dbReference type="InterPro" id="IPR029787">
    <property type="entry name" value="Nucleotide_cyclase"/>
</dbReference>
<evidence type="ECO:0000259" key="4">
    <source>
        <dbReference type="PROSITE" id="PS50887"/>
    </source>
</evidence>
<dbReference type="Proteomes" id="UP001202281">
    <property type="component" value="Unassembled WGS sequence"/>
</dbReference>
<dbReference type="InterPro" id="IPR043128">
    <property type="entry name" value="Rev_trsase/Diguanyl_cyclase"/>
</dbReference>
<dbReference type="SMART" id="SM00267">
    <property type="entry name" value="GGDEF"/>
    <property type="match status" value="1"/>
</dbReference>
<dbReference type="SUPFAM" id="SSF55073">
    <property type="entry name" value="Nucleotide cyclase"/>
    <property type="match status" value="1"/>
</dbReference>
<dbReference type="InterPro" id="IPR050469">
    <property type="entry name" value="Diguanylate_Cyclase"/>
</dbReference>
<feature type="domain" description="GGDEF" evidence="4">
    <location>
        <begin position="437"/>
        <end position="569"/>
    </location>
</feature>
<evidence type="ECO:0000256" key="1">
    <source>
        <dbReference type="ARBA" id="ARBA00012528"/>
    </source>
</evidence>
<dbReference type="NCBIfam" id="TIGR00254">
    <property type="entry name" value="GGDEF"/>
    <property type="match status" value="1"/>
</dbReference>
<sequence>MDARSTVRTVLLRALSVFAVFLFWNGVSGIAAAEDILNPPALCHSTSETVKEPRAVPPRFTCKGDPQGYQYGSLWLRADLRNYRGVDPNDLVLKVHSSRFDRLEVAFTYADGHTTYQHVRSGDFGTHWRTGGQIAFEAPVREAPVRFVTARFDRLASVHLLRMRMLSRGEANLQATALSICVTAALTLLLLGTVYNTSLAVTLRRQFPVWQAGWAGSVLLWGIVWSQLGLLVVPEMAGTFSSQFCTALSCLAVTFASFSAITALDGPELPRPLRWFTLGLAVFISFLGIPLALMRSGAIDAAALALGVAILTLLASVALSLGWAWRRGSIEARTFSGAWSIPILTLGGVEFFDTRTIFWGGGSQLLILLAAAWQTIWLAVAASKTHAYLRIEHDRARQAAAQAHELARRDPLTGLRNRRGFVEAVAPMLELAQSGESPAALLLLDVDMFKRINDTHGHDAGDMVLATIAHRIERWEGPMCKVARLGGEEFALMTGGMTGFALEQFAESVRLGIAACDHSEAIGADTVTVSVGIAEAGPDSHFRELYRLADEALYRAKHLGRNRVMFQQPSHDPRIVDGIQVNTLQ</sequence>
<feature type="transmembrane region" description="Helical" evidence="3">
    <location>
        <begin position="173"/>
        <end position="195"/>
    </location>
</feature>
<proteinExistence type="predicted"/>
<name>A0ABT0BSJ0_9SPHN</name>
<dbReference type="PROSITE" id="PS50887">
    <property type="entry name" value="GGDEF"/>
    <property type="match status" value="1"/>
</dbReference>
<feature type="transmembrane region" description="Helical" evidence="3">
    <location>
        <begin position="301"/>
        <end position="323"/>
    </location>
</feature>
<keyword evidence="3" id="KW-0472">Membrane</keyword>
<feature type="transmembrane region" description="Helical" evidence="3">
    <location>
        <begin position="240"/>
        <end position="263"/>
    </location>
</feature>
<dbReference type="EMBL" id="JALHLG010000021">
    <property type="protein sequence ID" value="MCJ2187935.1"/>
    <property type="molecule type" value="Genomic_DNA"/>
</dbReference>
<organism evidence="5 6">
    <name type="scientific">Novosphingobium beihaiensis</name>
    <dbReference type="NCBI Taxonomy" id="2930389"/>
    <lineage>
        <taxon>Bacteria</taxon>
        <taxon>Pseudomonadati</taxon>
        <taxon>Pseudomonadota</taxon>
        <taxon>Alphaproteobacteria</taxon>
        <taxon>Sphingomonadales</taxon>
        <taxon>Sphingomonadaceae</taxon>
        <taxon>Novosphingobium</taxon>
    </lineage>
</organism>
<feature type="transmembrane region" description="Helical" evidence="3">
    <location>
        <begin position="207"/>
        <end position="228"/>
    </location>
</feature>
<comment type="caution">
    <text evidence="5">The sequence shown here is derived from an EMBL/GenBank/DDBJ whole genome shotgun (WGS) entry which is preliminary data.</text>
</comment>
<protein>
    <recommendedName>
        <fullName evidence="1">diguanylate cyclase</fullName>
        <ecNumber evidence="1">2.7.7.65</ecNumber>
    </recommendedName>
</protein>
<dbReference type="RefSeq" id="WP_243922104.1">
    <property type="nucleotide sequence ID" value="NZ_JALHLG010000021.1"/>
</dbReference>
<feature type="transmembrane region" description="Helical" evidence="3">
    <location>
        <begin position="335"/>
        <end position="352"/>
    </location>
</feature>
<feature type="transmembrane region" description="Helical" evidence="3">
    <location>
        <begin position="358"/>
        <end position="380"/>
    </location>
</feature>
<dbReference type="PANTHER" id="PTHR45138:SF9">
    <property type="entry name" value="DIGUANYLATE CYCLASE DGCM-RELATED"/>
    <property type="match status" value="1"/>
</dbReference>
<feature type="transmembrane region" description="Helical" evidence="3">
    <location>
        <begin position="275"/>
        <end position="295"/>
    </location>
</feature>
<evidence type="ECO:0000256" key="3">
    <source>
        <dbReference type="SAM" id="Phobius"/>
    </source>
</evidence>
<comment type="catalytic activity">
    <reaction evidence="2">
        <text>2 GTP = 3',3'-c-di-GMP + 2 diphosphate</text>
        <dbReference type="Rhea" id="RHEA:24898"/>
        <dbReference type="ChEBI" id="CHEBI:33019"/>
        <dbReference type="ChEBI" id="CHEBI:37565"/>
        <dbReference type="ChEBI" id="CHEBI:58805"/>
        <dbReference type="EC" id="2.7.7.65"/>
    </reaction>
</comment>
<dbReference type="PANTHER" id="PTHR45138">
    <property type="entry name" value="REGULATORY COMPONENTS OF SENSORY TRANSDUCTION SYSTEM"/>
    <property type="match status" value="1"/>
</dbReference>
<keyword evidence="6" id="KW-1185">Reference proteome</keyword>
<dbReference type="CDD" id="cd01949">
    <property type="entry name" value="GGDEF"/>
    <property type="match status" value="1"/>
</dbReference>
<accession>A0ABT0BSJ0</accession>
<dbReference type="EC" id="2.7.7.65" evidence="1"/>
<keyword evidence="3" id="KW-0812">Transmembrane</keyword>
<evidence type="ECO:0000313" key="6">
    <source>
        <dbReference type="Proteomes" id="UP001202281"/>
    </source>
</evidence>
<dbReference type="Pfam" id="PF00990">
    <property type="entry name" value="GGDEF"/>
    <property type="match status" value="1"/>
</dbReference>
<reference evidence="5 6" key="1">
    <citation type="submission" date="2022-04" db="EMBL/GenBank/DDBJ databases">
        <title>Identification of a novel bacterium isolated from mangrove sediments.</title>
        <authorList>
            <person name="Pan X."/>
        </authorList>
    </citation>
    <scope>NUCLEOTIDE SEQUENCE [LARGE SCALE GENOMIC DNA]</scope>
    <source>
        <strain evidence="5 6">B2638</strain>
    </source>
</reference>
<dbReference type="Gene3D" id="3.30.70.270">
    <property type="match status" value="1"/>
</dbReference>